<evidence type="ECO:0000313" key="3">
    <source>
        <dbReference type="EMBL" id="KJZ76308.1"/>
    </source>
</evidence>
<proteinExistence type="predicted"/>
<feature type="signal peptide" evidence="2">
    <location>
        <begin position="1"/>
        <end position="17"/>
    </location>
</feature>
<name>A0A0F7ZVB2_9HYPO</name>
<dbReference type="EMBL" id="KQ030512">
    <property type="protein sequence ID" value="KJZ76308.1"/>
    <property type="molecule type" value="Genomic_DNA"/>
</dbReference>
<feature type="region of interest" description="Disordered" evidence="1">
    <location>
        <begin position="168"/>
        <end position="200"/>
    </location>
</feature>
<keyword evidence="4" id="KW-1185">Reference proteome</keyword>
<gene>
    <name evidence="3" type="ORF">HIM_04390</name>
</gene>
<evidence type="ECO:0000256" key="2">
    <source>
        <dbReference type="SAM" id="SignalP"/>
    </source>
</evidence>
<accession>A0A0F7ZVB2</accession>
<reference evidence="3 4" key="1">
    <citation type="journal article" date="2014" name="Genome Biol. Evol.">
        <title>Comparative genomics and transcriptomics analyses reveal divergent lifestyle features of nematode endoparasitic fungus Hirsutella minnesotensis.</title>
        <authorList>
            <person name="Lai Y."/>
            <person name="Liu K."/>
            <person name="Zhang X."/>
            <person name="Zhang X."/>
            <person name="Li K."/>
            <person name="Wang N."/>
            <person name="Shu C."/>
            <person name="Wu Y."/>
            <person name="Wang C."/>
            <person name="Bushley K.E."/>
            <person name="Xiang M."/>
            <person name="Liu X."/>
        </authorList>
    </citation>
    <scope>NUCLEOTIDE SEQUENCE [LARGE SCALE GENOMIC DNA]</scope>
    <source>
        <strain evidence="3 4">3608</strain>
    </source>
</reference>
<sequence>MTRPLILLASLAGAVTAVLDIPFGNLAVTYSAVMDSVAASVVNADENLATLAVQCTHSDSRSCLLPYQFTVIVGTKTAAARISDPTGAGVAALNCDLNPDQDVASCGFGAVEPTSNGQSATETPTVRINGYKSVIQPMRVTAGAEKLSAAPSALRAFLAVETAASDASATRSGSRADADKKPSPTRLANNNTVDSTKPLKNAAEPVGAHKVILATIMALGFAMAL</sequence>
<keyword evidence="2" id="KW-0732">Signal</keyword>
<dbReference type="Proteomes" id="UP000054481">
    <property type="component" value="Unassembled WGS sequence"/>
</dbReference>
<feature type="compositionally biased region" description="Polar residues" evidence="1">
    <location>
        <begin position="186"/>
        <end position="195"/>
    </location>
</feature>
<dbReference type="OrthoDB" id="4991875at2759"/>
<dbReference type="AlphaFoldDB" id="A0A0F7ZVB2"/>
<organism evidence="3 4">
    <name type="scientific">Hirsutella minnesotensis 3608</name>
    <dbReference type="NCBI Taxonomy" id="1043627"/>
    <lineage>
        <taxon>Eukaryota</taxon>
        <taxon>Fungi</taxon>
        <taxon>Dikarya</taxon>
        <taxon>Ascomycota</taxon>
        <taxon>Pezizomycotina</taxon>
        <taxon>Sordariomycetes</taxon>
        <taxon>Hypocreomycetidae</taxon>
        <taxon>Hypocreales</taxon>
        <taxon>Ophiocordycipitaceae</taxon>
        <taxon>Hirsutella</taxon>
    </lineage>
</organism>
<protein>
    <submittedName>
        <fullName evidence="3">Uncharacterized protein</fullName>
    </submittedName>
</protein>
<evidence type="ECO:0000313" key="4">
    <source>
        <dbReference type="Proteomes" id="UP000054481"/>
    </source>
</evidence>
<feature type="chain" id="PRO_5002526353" evidence="2">
    <location>
        <begin position="18"/>
        <end position="225"/>
    </location>
</feature>
<evidence type="ECO:0000256" key="1">
    <source>
        <dbReference type="SAM" id="MobiDB-lite"/>
    </source>
</evidence>